<dbReference type="GO" id="GO:0004721">
    <property type="term" value="F:phosphoprotein phosphatase activity"/>
    <property type="evidence" value="ECO:0007669"/>
    <property type="project" value="UniProtKB-KW"/>
</dbReference>
<evidence type="ECO:0000256" key="27">
    <source>
        <dbReference type="ARBA" id="ARBA00075670"/>
    </source>
</evidence>
<evidence type="ECO:0000256" key="12">
    <source>
        <dbReference type="ARBA" id="ARBA00022737"/>
    </source>
</evidence>
<dbReference type="FunFam" id="2.60.40.10:FF:000568">
    <property type="entry name" value="Leptin receptor"/>
    <property type="match status" value="1"/>
</dbReference>
<evidence type="ECO:0000256" key="9">
    <source>
        <dbReference type="ARBA" id="ARBA00022553"/>
    </source>
</evidence>
<dbReference type="CDD" id="cd06257">
    <property type="entry name" value="DnaJ"/>
    <property type="match status" value="1"/>
</dbReference>
<dbReference type="Gene3D" id="2.60.40.1110">
    <property type="match status" value="1"/>
</dbReference>
<keyword evidence="22" id="KW-0968">Cytoplasmic vesicle</keyword>
<evidence type="ECO:0000313" key="35">
    <source>
        <dbReference type="EMBL" id="MXQ97532.1"/>
    </source>
</evidence>
<dbReference type="Proteomes" id="UP000322234">
    <property type="component" value="Unassembled WGS sequence"/>
</dbReference>
<dbReference type="InterPro" id="IPR013783">
    <property type="entry name" value="Ig-like_fold"/>
</dbReference>
<comment type="subunit">
    <text evidence="25">Forms a complex composed of HSPA8, CLTC and DNAJC6. Interacts with HSPA8/HSC70 in an ATP-dependent manner; this interaction stimulates the HSPA8's ATPase activity. Interacts with CLTC; this interaction produces a local change in heavy-chain contacts, creating a detectable global distortion of the clathrin coat. Interacts with AP2A2. Interacts with DNM1(GTP-bound form); this interaction allows clathrin-coated vesicle (CCV) formation at the plasma membrane.</text>
</comment>
<feature type="compositionally biased region" description="Polar residues" evidence="28">
    <location>
        <begin position="879"/>
        <end position="905"/>
    </location>
</feature>
<keyword evidence="20" id="KW-0325">Glycoprotein</keyword>
<evidence type="ECO:0000256" key="10">
    <source>
        <dbReference type="ARBA" id="ARBA00022692"/>
    </source>
</evidence>
<dbReference type="Gene3D" id="3.90.190.10">
    <property type="entry name" value="Protein tyrosine phosphatase superfamily"/>
    <property type="match status" value="1"/>
</dbReference>
<evidence type="ECO:0000256" key="16">
    <source>
        <dbReference type="ARBA" id="ARBA00023036"/>
    </source>
</evidence>
<dbReference type="InterPro" id="IPR001623">
    <property type="entry name" value="DnaJ_domain"/>
</dbReference>
<keyword evidence="16" id="KW-0729">SH3-binding</keyword>
<feature type="region of interest" description="Disordered" evidence="28">
    <location>
        <begin position="595"/>
        <end position="919"/>
    </location>
</feature>
<feature type="domain" description="Fibronectin type-III" evidence="32">
    <location>
        <begin position="2530"/>
        <end position="2623"/>
    </location>
</feature>
<dbReference type="InterPro" id="IPR036869">
    <property type="entry name" value="J_dom_sf"/>
</dbReference>
<keyword evidence="14" id="KW-0904">Protein phosphatase</keyword>
<dbReference type="PROSITE" id="PS50056">
    <property type="entry name" value="TYR_PHOSPHATASE_2"/>
    <property type="match status" value="1"/>
</dbReference>
<dbReference type="SUPFAM" id="SSF46565">
    <property type="entry name" value="Chaperone J-domain"/>
    <property type="match status" value="1"/>
</dbReference>
<evidence type="ECO:0000256" key="24">
    <source>
        <dbReference type="ARBA" id="ARBA00046724"/>
    </source>
</evidence>
<dbReference type="FunFam" id="2.60.40.10:FF:000501">
    <property type="entry name" value="Leptin receptor"/>
    <property type="match status" value="1"/>
</dbReference>
<dbReference type="InterPro" id="IPR029021">
    <property type="entry name" value="Prot-tyrosine_phosphatase-like"/>
</dbReference>
<name>A0A6B0S667_9CETA</name>
<dbReference type="FunFam" id="3.90.190.10:FF:000255">
    <property type="entry name" value="putative tyrosine-protein phosphatase auxilin"/>
    <property type="match status" value="1"/>
</dbReference>
<evidence type="ECO:0000256" key="6">
    <source>
        <dbReference type="ARBA" id="ARBA00008921"/>
    </source>
</evidence>
<gene>
    <name evidence="35" type="ORF">E5288_WYG017266</name>
</gene>
<feature type="domain" description="J" evidence="31">
    <location>
        <begin position="993"/>
        <end position="1053"/>
    </location>
</feature>
<feature type="compositionally biased region" description="Gly residues" evidence="28">
    <location>
        <begin position="862"/>
        <end position="872"/>
    </location>
</feature>
<evidence type="ECO:0000256" key="28">
    <source>
        <dbReference type="SAM" id="MobiDB-lite"/>
    </source>
</evidence>
<comment type="subunit">
    <text evidence="24">Present as a mixture of monomers and dimers. The phosphorylated receptor binds a number of SH2 domain-containing proteins such as JAK2, STAT3, PTPN11, and SOCS3. Interaction with SOCS3 inhibits JAK/STAT signaling and MAPK cascade.</text>
</comment>
<feature type="region of interest" description="Disordered" evidence="28">
    <location>
        <begin position="3126"/>
        <end position="3150"/>
    </location>
</feature>
<proteinExistence type="inferred from homology"/>
<dbReference type="InterPro" id="IPR007262">
    <property type="entry name" value="Vps55/LEPROT"/>
</dbReference>
<keyword evidence="13" id="KW-0378">Hydrolase</keyword>
<dbReference type="Pfam" id="PF10409">
    <property type="entry name" value="PTEN_C2"/>
    <property type="match status" value="1"/>
</dbReference>
<evidence type="ECO:0000256" key="7">
    <source>
        <dbReference type="ARBA" id="ARBA00019169"/>
    </source>
</evidence>
<evidence type="ECO:0000256" key="15">
    <source>
        <dbReference type="ARBA" id="ARBA00022989"/>
    </source>
</evidence>
<evidence type="ECO:0000259" key="33">
    <source>
        <dbReference type="PROSITE" id="PS51181"/>
    </source>
</evidence>
<dbReference type="FunFam" id="1.10.287.110:FF:000002">
    <property type="entry name" value="putative tyrosine-protein phosphatase auxilin isoform X2"/>
    <property type="match status" value="1"/>
</dbReference>
<dbReference type="InterPro" id="IPR014020">
    <property type="entry name" value="Tensin_C2-dom"/>
</dbReference>
<dbReference type="PROSITE" id="PS51181">
    <property type="entry name" value="PPASE_TENSIN"/>
    <property type="match status" value="1"/>
</dbReference>
<dbReference type="GO" id="GO:0030136">
    <property type="term" value="C:clathrin-coated vesicle"/>
    <property type="evidence" value="ECO:0007669"/>
    <property type="project" value="UniProtKB-SubCell"/>
</dbReference>
<evidence type="ECO:0000256" key="23">
    <source>
        <dbReference type="ARBA" id="ARBA00031601"/>
    </source>
</evidence>
<evidence type="ECO:0000313" key="36">
    <source>
        <dbReference type="Proteomes" id="UP000322234"/>
    </source>
</evidence>
<dbReference type="FunFam" id="2.60.40.10:FF:000613">
    <property type="entry name" value="Leptin receptor"/>
    <property type="match status" value="1"/>
</dbReference>
<evidence type="ECO:0000259" key="32">
    <source>
        <dbReference type="PROSITE" id="PS50853"/>
    </source>
</evidence>
<dbReference type="InterPro" id="IPR003529">
    <property type="entry name" value="Hematopoietin_rcpt_Gp130_CS"/>
</dbReference>
<dbReference type="InterPro" id="IPR003531">
    <property type="entry name" value="Hempt_rcpt_S_F1_CS"/>
</dbReference>
<dbReference type="GO" id="GO:0033210">
    <property type="term" value="P:leptin-mediated signaling pathway"/>
    <property type="evidence" value="ECO:0007669"/>
    <property type="project" value="UniProtKB-ARBA"/>
</dbReference>
<dbReference type="Gene3D" id="1.10.287.110">
    <property type="entry name" value="DnaJ domain"/>
    <property type="match status" value="1"/>
</dbReference>
<accession>A0A6B0S667</accession>
<feature type="transmembrane region" description="Helical" evidence="29">
    <location>
        <begin position="1205"/>
        <end position="1223"/>
    </location>
</feature>
<evidence type="ECO:0000256" key="11">
    <source>
        <dbReference type="ARBA" id="ARBA00022729"/>
    </source>
</evidence>
<dbReference type="PROSITE" id="PS50076">
    <property type="entry name" value="DNAJ_2"/>
    <property type="match status" value="1"/>
</dbReference>
<comment type="caution">
    <text evidence="35">The sequence shown here is derived from an EMBL/GenBank/DDBJ whole genome shotgun (WGS) entry which is preliminary data.</text>
</comment>
<evidence type="ECO:0000259" key="30">
    <source>
        <dbReference type="PROSITE" id="PS50056"/>
    </source>
</evidence>
<dbReference type="FunFam" id="2.60.40.1110:FF:000001">
    <property type="entry name" value="cyclin-G-associated kinase isoform X2"/>
    <property type="match status" value="1"/>
</dbReference>
<dbReference type="Pfam" id="PF04133">
    <property type="entry name" value="Vps55"/>
    <property type="match status" value="1"/>
</dbReference>
<feature type="compositionally biased region" description="Low complexity" evidence="28">
    <location>
        <begin position="129"/>
        <end position="145"/>
    </location>
</feature>
<evidence type="ECO:0000256" key="2">
    <source>
        <dbReference type="ARBA" id="ARBA00004141"/>
    </source>
</evidence>
<organism evidence="35 36">
    <name type="scientific">Bos mutus</name>
    <name type="common">wild yak</name>
    <dbReference type="NCBI Taxonomy" id="72004"/>
    <lineage>
        <taxon>Eukaryota</taxon>
        <taxon>Metazoa</taxon>
        <taxon>Chordata</taxon>
        <taxon>Craniata</taxon>
        <taxon>Vertebrata</taxon>
        <taxon>Euteleostomi</taxon>
        <taxon>Mammalia</taxon>
        <taxon>Eutheria</taxon>
        <taxon>Laurasiatheria</taxon>
        <taxon>Artiodactyla</taxon>
        <taxon>Ruminantia</taxon>
        <taxon>Pecora</taxon>
        <taxon>Bovidae</taxon>
        <taxon>Bovinae</taxon>
        <taxon>Bos</taxon>
    </lineage>
</organism>
<keyword evidence="12" id="KW-0677">Repeat</keyword>
<keyword evidence="21" id="KW-0143">Chaperone</keyword>
<dbReference type="Pfam" id="PF18589">
    <property type="entry name" value="ObR_Ig"/>
    <property type="match status" value="2"/>
</dbReference>
<feature type="domain" description="Phosphatase tensin-type" evidence="33">
    <location>
        <begin position="199"/>
        <end position="366"/>
    </location>
</feature>
<evidence type="ECO:0000256" key="5">
    <source>
        <dbReference type="ARBA" id="ARBA00005645"/>
    </source>
</evidence>
<dbReference type="GO" id="GO:0048731">
    <property type="term" value="P:system development"/>
    <property type="evidence" value="ECO:0007669"/>
    <property type="project" value="UniProtKB-ARBA"/>
</dbReference>
<evidence type="ECO:0000256" key="19">
    <source>
        <dbReference type="ARBA" id="ARBA00023170"/>
    </source>
</evidence>
<dbReference type="SMART" id="SM00060">
    <property type="entry name" value="FN3"/>
    <property type="match status" value="4"/>
</dbReference>
<reference evidence="35" key="1">
    <citation type="submission" date="2019-10" db="EMBL/GenBank/DDBJ databases">
        <title>The sequence and de novo assembly of the wild yak genome.</title>
        <authorList>
            <person name="Liu Y."/>
        </authorList>
    </citation>
    <scope>NUCLEOTIDE SEQUENCE [LARGE SCALE GENOMIC DNA]</scope>
    <source>
        <strain evidence="35">WY2019</strain>
    </source>
</reference>
<dbReference type="InterPro" id="IPR041182">
    <property type="entry name" value="LEP-R_IGD"/>
</dbReference>
<comment type="similarity">
    <text evidence="6">Belongs to the type I cytokine receptor family. Type 2 subfamily.</text>
</comment>
<dbReference type="SUPFAM" id="SSF52799">
    <property type="entry name" value="(Phosphotyrosine protein) phosphatases II"/>
    <property type="match status" value="1"/>
</dbReference>
<keyword evidence="19" id="KW-0675">Receptor</keyword>
<dbReference type="FunFam" id="2.60.40.10:FF:000515">
    <property type="entry name" value="Leptin receptor"/>
    <property type="match status" value="1"/>
</dbReference>
<dbReference type="InterPro" id="IPR029023">
    <property type="entry name" value="Tensin_phosphatase"/>
</dbReference>
<evidence type="ECO:0000259" key="34">
    <source>
        <dbReference type="PROSITE" id="PS51182"/>
    </source>
</evidence>
<evidence type="ECO:0000256" key="29">
    <source>
        <dbReference type="SAM" id="Phobius"/>
    </source>
</evidence>
<keyword evidence="9" id="KW-0597">Phosphoprotein</keyword>
<feature type="compositionally biased region" description="Low complexity" evidence="28">
    <location>
        <begin position="694"/>
        <end position="716"/>
    </location>
</feature>
<dbReference type="PROSITE" id="PS01353">
    <property type="entry name" value="HEMATOPO_REC_L_F2"/>
    <property type="match status" value="1"/>
</dbReference>
<feature type="transmembrane region" description="Helical" evidence="29">
    <location>
        <begin position="1164"/>
        <end position="1185"/>
    </location>
</feature>
<dbReference type="InterPro" id="IPR003961">
    <property type="entry name" value="FN3_dom"/>
</dbReference>
<dbReference type="SMART" id="SM00271">
    <property type="entry name" value="DnaJ"/>
    <property type="match status" value="1"/>
</dbReference>
<evidence type="ECO:0000256" key="4">
    <source>
        <dbReference type="ARBA" id="ARBA00004251"/>
    </source>
</evidence>
<keyword evidence="36" id="KW-1185">Reference proteome</keyword>
<evidence type="ECO:0000256" key="14">
    <source>
        <dbReference type="ARBA" id="ARBA00022912"/>
    </source>
</evidence>
<dbReference type="InterPro" id="IPR035892">
    <property type="entry name" value="C2_domain_sf"/>
</dbReference>
<dbReference type="GO" id="GO:0098793">
    <property type="term" value="C:presynapse"/>
    <property type="evidence" value="ECO:0007669"/>
    <property type="project" value="GOC"/>
</dbReference>
<feature type="region of interest" description="Disordered" evidence="28">
    <location>
        <begin position="1635"/>
        <end position="1655"/>
    </location>
</feature>
<evidence type="ECO:0000259" key="31">
    <source>
        <dbReference type="PROSITE" id="PS50076"/>
    </source>
</evidence>
<keyword evidence="15 29" id="KW-1133">Transmembrane helix</keyword>
<keyword evidence="17 29" id="KW-0472">Membrane</keyword>
<dbReference type="CDD" id="cd14563">
    <property type="entry name" value="PTP_auxilin_N"/>
    <property type="match status" value="1"/>
</dbReference>
<dbReference type="GO" id="GO:0017124">
    <property type="term" value="F:SH3 domain binding"/>
    <property type="evidence" value="ECO:0007669"/>
    <property type="project" value="UniProtKB-KW"/>
</dbReference>
<dbReference type="GO" id="GO:0016191">
    <property type="term" value="P:synaptic vesicle uncoating"/>
    <property type="evidence" value="ECO:0007669"/>
    <property type="project" value="TreeGrafter"/>
</dbReference>
<feature type="domain" description="Tyrosine specific protein phosphatases" evidence="30">
    <location>
        <begin position="283"/>
        <end position="354"/>
    </location>
</feature>
<comment type="similarity">
    <text evidence="5">Belongs to the OB-RGRP/VPS55 family.</text>
</comment>
<dbReference type="Gene3D" id="2.60.40.10">
    <property type="entry name" value="Immunoglobulins"/>
    <property type="match status" value="7"/>
</dbReference>
<feature type="transmembrane region" description="Helical" evidence="29">
    <location>
        <begin position="1133"/>
        <end position="1157"/>
    </location>
</feature>
<feature type="compositionally biased region" description="Polar residues" evidence="28">
    <location>
        <begin position="743"/>
        <end position="773"/>
    </location>
</feature>
<comment type="subcellular location">
    <subcellularLocation>
        <location evidence="3">Basolateral cell membrane</location>
    </subcellularLocation>
    <subcellularLocation>
        <location evidence="4">Cell membrane</location>
        <topology evidence="4">Single-pass type I membrane protein</topology>
    </subcellularLocation>
    <subcellularLocation>
        <location evidence="1">Cytoplasmic vesicle</location>
        <location evidence="1">Clathrin-coated vesicle</location>
    </subcellularLocation>
    <subcellularLocation>
        <location evidence="2">Membrane</location>
        <topology evidence="2">Multi-pass membrane protein</topology>
    </subcellularLocation>
</comment>
<evidence type="ECO:0000256" key="26">
    <source>
        <dbReference type="ARBA" id="ARBA00069335"/>
    </source>
</evidence>
<evidence type="ECO:0000256" key="13">
    <source>
        <dbReference type="ARBA" id="ARBA00022801"/>
    </source>
</evidence>
<feature type="domain" description="Fibronectin type-III" evidence="32">
    <location>
        <begin position="2029"/>
        <end position="2123"/>
    </location>
</feature>
<evidence type="ECO:0000256" key="20">
    <source>
        <dbReference type="ARBA" id="ARBA00023180"/>
    </source>
</evidence>
<keyword evidence="10 29" id="KW-0812">Transmembrane</keyword>
<feature type="compositionally biased region" description="Low complexity" evidence="28">
    <location>
        <begin position="798"/>
        <end position="813"/>
    </location>
</feature>
<sequence length="3150" mass="349686">MGATEKSGKKSRRLFSSLRPWKATRRLWRTRSASKAAQERIRGASEKQFVSPTPEHLARTCNAVPFGGINPIQVDFPPAPPSLSLLMSLLGSYRKKTSNDGYESLQLVDSNGDLSAGSGGGGGKQRVNAGAAAARSPARQPQDRASTMDSSGASSPDMEPSYGGGLFDMVKGGAGRLFSNLKDNLKDTLKDTSSRVIQSVTSYTKGDLDFTYVTSRIIVMSFPLDSVDIGFRNQVDDIRSFLDSRHLDHYTVYNLSPKSYRTAKFHSRVSECSWPIRQAPSLHNLFAVCRNMYNWLLQNPKNVCVVHCLDGRAASSILVGAMFIFCNLYSTPGPAVRLLYAKRPGIGLSPSHRRYLGYMCDLLADKPYRPHFKPLTIKSITVSPVPFFNKQRNGCRPYCDVLIGETKIYTTCADFERMKEYRVQDGKIFIPLSITVQGDVVVSMYHLRSTIGSRLQAKVTNTQIFQLQFHTGFIPLDTTVLKFTKPELDACDVPEKYPQLFQVTLDVELQTHDKVMELTPPWEHYCTKDVNPSILFSSHQEHQDTLVLGGQAPIDIPPDNPRHFGQGGFFSTLCWQDQKSEKSFCEEDHAALVNQESEQSDDELLTLSSPHGNANGDKPHAARKPSKKQQEPAAPAPPEDVDLLGLEGSAVSKNFSSPAAPPSNSELLSDLFGGGGAAGPVQSGQSGVDDVFHPSGPTSTQSTPRRSATSTSASPTLRVGEGATFDPFGAPSKPSGQDLLGSFLNTASASSDPFLQPTRSPSPTVHASSTPAVNIQPDVSGAWDWHTKPGGFGMGSKSAATSPTGSSHGTPTHQNKPQTLDPFADLGTLGGSSFASKPSTPTGLGGGFPPLSSPQKASPQPMGGGWQQGGGYNWQQTQSKPQSSMPHSSPQNRPNYNVSFSSMPGGQNERGKAAANLEGKQKAADFEDLLSGQGFNAHKDKKGPRTIAEMRKEEMAKEMDPEKLKILEWIEGKERNIRALLSTMHTVLWAGETKWKPVGMADLVTPEQVKKVYRKAVLVVHPDKATGQPYEQYAKMIFMELNDAWSEFENQGQKPLNSLQPGIAVPALPCYGGRVPSGLCWGALGLRTQRFGRAGIPANRRKGGAWGNFEDYAEAQDLREHRRRYPEKAGLRYTPISVTALVALSFSGAIGLTFLMLGCALEDYGVYWPLFVLIFHAISPIPHFIAKRATYDSDATSSACRELAYFFTTGIVVSAFGFPVILARVSVIKWGACGLVLAGNAVIFLTIQGFFLVFGRGDDFSWEQCLTFLPSYFPVLFPPTFTSPPKPPKHTPSGSDWPTLLYGSASPFYRDMEPSKQAEERMKDGDYSPDIWNTSMPGQCSYHVRLQLRCYKGVPWNPFAEMVMFQSRVKKVLQQFIEACDILSHPITHHPFLERGINSFAFPITVSPLKEEKKERSKTSESINKCILFRDRWLRQQGPIRILVKLRQYLPFPFFQCYCEDEIKNDKTLKNTVSFKKMAAYHLQRIPHLVIIKSAKQLNISKVLHKPSKKEYSAIMSLGSFNLGYGQNGFPAGRGSFFPNPSLFLLVPATRGSRIRAATPVTYAAALAARGPLLWPGKRWRRALGAQAATRLCPDLSLPTPVSPSAPPRPLLPHCAASSLRRASRHLPRRVWSRPTAEPTAVRARATQVSEPPSRRHLRLRLGEEPGARARARVAGAREPPGVREAGAGPAASLEGRRGLWFPRGRRSGVTLGEEHRGARPRAVGPAWARTCPAPPKGLAIRPTSFPGLLATLETEGTATETSKPWGPEEERFVGLDDKRKTNVLCTSLKMICQKFCVALLHWEFIYVITAFNLAYPITPWKFKLSCMPSNTTYDFLFPPGISKNTSNLNGRYEAVVETKLNSSGTYLSNLSSRTPFHCCLWSEEDKNCSVYTDDIEGKAFVTTVNSLVFQQTGENWNIQCWMKEDLKLFICNIESLFKNPFKNYDLKVHLLYVLLDVLEESPLLPQKDSFQVVQCNCSVHECCECHVPVPTAKLNNSLLMYLKITSGGAVFHSPPMSAQPINVVKPDPPLGLRMEITDTGSLKISWSSPTLVPFQLQYQVQYSENSTKYIRKTDEIVSATSLLVDSVLPGSSYGAQVRCKRLDGLGIWSDWSALLTFTTQDVIYFPPKILTAVGSNISFHCIYKNEKKIVSSKKIVWWLNLAEKIPQSQYDVVDDHISKVTFPNLNATKPRGKFTYDAVYCCNEQECHHRYAELYVIDVNINISCETDGYLTKMTCRWSPNAIQSLAGSNLQLRYHRSSLYCSDVPSIHPVSEPKDCHLQRDGFYECIFQPIFLLSGYTMWIRINHTLGSLDSPPACVIPDSVVKPLPPSSVKAEITVKIGLLKISWEKPVFPENNLQFQIRYGLSGKQVQWKMFEVYDAKLKSASLPVPDLCAVYTVQVRCKRLDGLGYWSNWSTPAHTVVMDVKVPIRGPEFWRLISEDTTKKERNVTLLWKPLMKNDSLCSVRRYVVKHHTSHNGTWLEDVGNHTKLTFLWTEQAHSVMVLAINSIGASSANFNLTFSRAISKVNIVQSLSAYPLNSSCVILSWMLSPSNYNLMYFILEWKILNEDSEIKWLRIPSSVKKYYVHDHFIPIEKYQFSLYPIFTEGVGKPKIINSFAQDDEKHQHDADLYVIVPIIISSSILLLGILSVSHQRMKKLFWEDVPNPKNCSWAQGLNFQKPETFEHLFIKHTESTTFGPLLLEPETISEDISVDTSWKNKDEMVPATTDALLLTTPDLEKGSVCISDQCSSAQFSEAENTDITCEDESRRQPSVKYATLLSNSKSGETEEEQGLINSSVSKCFLSNNSPPKDSSSKRSWEIETQAFFILSDQHPNIISPHLPFSEGLDELLKLEGNFPEENNNERPVYYLGVTSIKKRESDVFLTNESRVLSPFPAHCLFTDIRILQDSCSHLVENNFNLGTSAGVCISFLDNSLAPLVSTLGAGYLGAGLSPGSPEPPIYKMLHPAVPDWCIVDIFQCLTHRFRLYLKEQRKKTEVPAGVCLCGIHLWETSQTSLLKPAASFQRTRATEYDIHPNGTAAQEMFFARTDGPCEMRGHFLLPFYDCKGCGASSTVFMADEEPVTDTFQGLRITASAGGQRGRHACLARKSCARRSCGRSAGVQSAAAAVVHPRRPGQDEGSFRQGSLRSTL</sequence>
<dbReference type="GO" id="GO:0014069">
    <property type="term" value="C:postsynaptic density"/>
    <property type="evidence" value="ECO:0007669"/>
    <property type="project" value="TreeGrafter"/>
</dbReference>
<dbReference type="PROSITE" id="PS01355">
    <property type="entry name" value="HEMATOPO_REC_S_F1"/>
    <property type="match status" value="1"/>
</dbReference>
<dbReference type="InterPro" id="IPR000387">
    <property type="entry name" value="Tyr_Pase_dom"/>
</dbReference>
<evidence type="ECO:0000256" key="25">
    <source>
        <dbReference type="ARBA" id="ARBA00064305"/>
    </source>
</evidence>
<dbReference type="FunFam" id="2.60.40.10:FF:000558">
    <property type="entry name" value="Leptin receptor"/>
    <property type="match status" value="1"/>
</dbReference>
<evidence type="ECO:0000256" key="3">
    <source>
        <dbReference type="ARBA" id="ARBA00004187"/>
    </source>
</evidence>
<dbReference type="PANTHER" id="PTHR23172">
    <property type="entry name" value="AUXILIN/CYCLIN G-ASSOCIATED KINASE-RELATED"/>
    <property type="match status" value="1"/>
</dbReference>
<dbReference type="SMART" id="SM01326">
    <property type="entry name" value="PTEN_C2"/>
    <property type="match status" value="1"/>
</dbReference>
<feature type="region of interest" description="Disordered" evidence="28">
    <location>
        <begin position="113"/>
        <end position="165"/>
    </location>
</feature>
<dbReference type="PROSITE" id="PS50853">
    <property type="entry name" value="FN3"/>
    <property type="match status" value="3"/>
</dbReference>
<dbReference type="FunFam" id="2.60.40.10:FF:000494">
    <property type="entry name" value="Leptin receptor"/>
    <property type="match status" value="1"/>
</dbReference>
<dbReference type="GO" id="GO:0072583">
    <property type="term" value="P:clathrin-dependent endocytosis"/>
    <property type="evidence" value="ECO:0007669"/>
    <property type="project" value="TreeGrafter"/>
</dbReference>
<evidence type="ECO:0000256" key="21">
    <source>
        <dbReference type="ARBA" id="ARBA00023186"/>
    </source>
</evidence>
<evidence type="ECO:0000256" key="8">
    <source>
        <dbReference type="ARBA" id="ARBA00022475"/>
    </source>
</evidence>
<feature type="domain" description="Fibronectin type-III" evidence="32">
    <location>
        <begin position="2329"/>
        <end position="2424"/>
    </location>
</feature>
<evidence type="ECO:0000256" key="22">
    <source>
        <dbReference type="ARBA" id="ARBA00023329"/>
    </source>
</evidence>
<keyword evidence="8" id="KW-1003">Cell membrane</keyword>
<dbReference type="InterPro" id="IPR010457">
    <property type="entry name" value="IgC2-like_lig-bd"/>
</dbReference>
<evidence type="ECO:0000256" key="1">
    <source>
        <dbReference type="ARBA" id="ARBA00004132"/>
    </source>
</evidence>
<dbReference type="SUPFAM" id="SSF49265">
    <property type="entry name" value="Fibronectin type III"/>
    <property type="match status" value="4"/>
</dbReference>
<dbReference type="CDD" id="cd00063">
    <property type="entry name" value="FN3"/>
    <property type="match status" value="2"/>
</dbReference>
<dbReference type="PROSITE" id="PS51182">
    <property type="entry name" value="C2_TENSIN"/>
    <property type="match status" value="1"/>
</dbReference>
<dbReference type="InterPro" id="IPR036116">
    <property type="entry name" value="FN3_sf"/>
</dbReference>
<feature type="domain" description="C2 tensin-type" evidence="34">
    <location>
        <begin position="372"/>
        <end position="510"/>
    </location>
</feature>
<evidence type="ECO:0000256" key="18">
    <source>
        <dbReference type="ARBA" id="ARBA00023157"/>
    </source>
</evidence>
<dbReference type="PANTHER" id="PTHR23172:SF4">
    <property type="entry name" value="TYROSINE-PROTEIN PHOSPHATASE AUXILIN-RELATED"/>
    <property type="match status" value="1"/>
</dbReference>
<dbReference type="FunFam" id="2.60.40.10:FF:000688">
    <property type="entry name" value="Leptin receptor"/>
    <property type="match status" value="1"/>
</dbReference>
<feature type="transmembrane region" description="Helical" evidence="29">
    <location>
        <begin position="1235"/>
        <end position="1255"/>
    </location>
</feature>
<keyword evidence="18" id="KW-1015">Disulfide bond</keyword>
<keyword evidence="11" id="KW-0732">Signal</keyword>
<dbReference type="GO" id="GO:0030276">
    <property type="term" value="F:clathrin binding"/>
    <property type="evidence" value="ECO:0007669"/>
    <property type="project" value="TreeGrafter"/>
</dbReference>
<evidence type="ECO:0000256" key="17">
    <source>
        <dbReference type="ARBA" id="ARBA00023136"/>
    </source>
</evidence>
<dbReference type="EMBL" id="VBQZ03000193">
    <property type="protein sequence ID" value="MXQ97532.1"/>
    <property type="molecule type" value="Genomic_DNA"/>
</dbReference>
<protein>
    <recommendedName>
        <fullName evidence="26">Auxilin</fullName>
    </recommendedName>
    <alternativeName>
        <fullName evidence="27">DnaJ homolog subfamily C member 6</fullName>
    </alternativeName>
    <alternativeName>
        <fullName evidence="7">Leptin receptor</fullName>
    </alternativeName>
    <alternativeName>
        <fullName evidence="23">OB receptor</fullName>
    </alternativeName>
</protein>
<dbReference type="Pfam" id="PF06328">
    <property type="entry name" value="Lep_receptor_Ig"/>
    <property type="match status" value="1"/>
</dbReference>
<dbReference type="SUPFAM" id="SSF49562">
    <property type="entry name" value="C2 domain (Calcium/lipid-binding domain, CaLB)"/>
    <property type="match status" value="1"/>
</dbReference>
<dbReference type="GO" id="GO:0004896">
    <property type="term" value="F:cytokine receptor activity"/>
    <property type="evidence" value="ECO:0007669"/>
    <property type="project" value="InterPro"/>
</dbReference>
<dbReference type="GO" id="GO:0016323">
    <property type="term" value="C:basolateral plasma membrane"/>
    <property type="evidence" value="ECO:0007669"/>
    <property type="project" value="UniProtKB-SubCell"/>
</dbReference>